<dbReference type="PRINTS" id="PR00411">
    <property type="entry name" value="PNDRDTASEI"/>
</dbReference>
<dbReference type="SUPFAM" id="SSF51905">
    <property type="entry name" value="FAD/NAD(P)-binding domain"/>
    <property type="match status" value="1"/>
</dbReference>
<protein>
    <submittedName>
        <fullName evidence="2">Pyridine nucleotide-disulfide oxidoreductase</fullName>
    </submittedName>
</protein>
<evidence type="ECO:0000313" key="2">
    <source>
        <dbReference type="EMBL" id="QEG43826.1"/>
    </source>
</evidence>
<accession>A0A5B9R2Z1</accession>
<name>A0A5B9R2Z1_9BACT</name>
<dbReference type="RefSeq" id="WP_068136260.1">
    <property type="nucleotide sequence ID" value="NZ_CP042914.1"/>
</dbReference>
<dbReference type="KEGG" id="rul:UC8_58830"/>
<keyword evidence="3" id="KW-1185">Reference proteome</keyword>
<dbReference type="InterPro" id="IPR036188">
    <property type="entry name" value="FAD/NAD-bd_sf"/>
</dbReference>
<dbReference type="Gene3D" id="3.50.50.60">
    <property type="entry name" value="FAD/NAD(P)-binding domain"/>
    <property type="match status" value="1"/>
</dbReference>
<dbReference type="PRINTS" id="PR00368">
    <property type="entry name" value="FADPNR"/>
</dbReference>
<dbReference type="PANTHER" id="PTHR40254:SF1">
    <property type="entry name" value="BLR0577 PROTEIN"/>
    <property type="match status" value="1"/>
</dbReference>
<dbReference type="AlphaFoldDB" id="A0A5B9R2Z1"/>
<evidence type="ECO:0000259" key="1">
    <source>
        <dbReference type="Pfam" id="PF13454"/>
    </source>
</evidence>
<gene>
    <name evidence="2" type="ORF">UC8_58830</name>
</gene>
<dbReference type="OrthoDB" id="101972at2"/>
<sequence>MQTTVIIGGGFSGTLTAVQLVRHARSPHRVVLVNSGRAFGRGTAYGTTRSEHLLNVAARNMSAFPDQPDHFFQWLRSRSDFDAMDDRQLRETFVPRRIYGDYIRSIALHYLNPADPRNVVQTTILPDTAVDIEPRGRGGIVMLQEGEPIEAESILLATGNQPPAGLPGSQRIANDRRYIANPWNPWHEQLPPKDAHLVILGTGLTAVDVIVTLRHLGWSGRITAISRNGLLPQRHFRGIQWPDAIGDDGQTRSLKELSTLIRQDCQRLRGASQNPAIAIDKLRGRTQALWKSLSVEERQRFLRHYAAQWNVLRHRIAGPIHDAVTDAIDAGQLTVLQATIEGLSANERHLQIHLAGEGDTPRTIDADMVINCTGPKARFSDTTVPLYQNLFQRGVARPDAMDMGLAVDDSFALQPAEGHSTAAIYAIGPLLKGTLWESVAVPELRGQAMQVARTILQQQPDPLPQSDLIEYCI</sequence>
<dbReference type="PANTHER" id="PTHR40254">
    <property type="entry name" value="BLR0577 PROTEIN"/>
    <property type="match status" value="1"/>
</dbReference>
<evidence type="ECO:0000313" key="3">
    <source>
        <dbReference type="Proteomes" id="UP000325286"/>
    </source>
</evidence>
<dbReference type="InterPro" id="IPR038732">
    <property type="entry name" value="HpyO/CreE_NAD-binding"/>
</dbReference>
<feature type="domain" description="FAD-dependent urate hydroxylase HpyO/Asp monooxygenase CreE-like FAD/NAD(P)-binding" evidence="1">
    <location>
        <begin position="5"/>
        <end position="161"/>
    </location>
</feature>
<organism evidence="2 3">
    <name type="scientific">Roseimaritima ulvae</name>
    <dbReference type="NCBI Taxonomy" id="980254"/>
    <lineage>
        <taxon>Bacteria</taxon>
        <taxon>Pseudomonadati</taxon>
        <taxon>Planctomycetota</taxon>
        <taxon>Planctomycetia</taxon>
        <taxon>Pirellulales</taxon>
        <taxon>Pirellulaceae</taxon>
        <taxon>Roseimaritima</taxon>
    </lineage>
</organism>
<dbReference type="Proteomes" id="UP000325286">
    <property type="component" value="Chromosome"/>
</dbReference>
<reference evidence="2 3" key="1">
    <citation type="submission" date="2019-08" db="EMBL/GenBank/DDBJ databases">
        <title>Deep-cultivation of Planctomycetes and their phenomic and genomic characterization uncovers novel biology.</title>
        <authorList>
            <person name="Wiegand S."/>
            <person name="Jogler M."/>
            <person name="Boedeker C."/>
            <person name="Pinto D."/>
            <person name="Vollmers J."/>
            <person name="Rivas-Marin E."/>
            <person name="Kohn T."/>
            <person name="Peeters S.H."/>
            <person name="Heuer A."/>
            <person name="Rast P."/>
            <person name="Oberbeckmann S."/>
            <person name="Bunk B."/>
            <person name="Jeske O."/>
            <person name="Meyerdierks A."/>
            <person name="Storesund J.E."/>
            <person name="Kallscheuer N."/>
            <person name="Luecker S."/>
            <person name="Lage O.M."/>
            <person name="Pohl T."/>
            <person name="Merkel B.J."/>
            <person name="Hornburger P."/>
            <person name="Mueller R.-W."/>
            <person name="Bruemmer F."/>
            <person name="Labrenz M."/>
            <person name="Spormann A.M."/>
            <person name="Op den Camp H."/>
            <person name="Overmann J."/>
            <person name="Amann R."/>
            <person name="Jetten M.S.M."/>
            <person name="Mascher T."/>
            <person name="Medema M.H."/>
            <person name="Devos D.P."/>
            <person name="Kaster A.-K."/>
            <person name="Ovreas L."/>
            <person name="Rohde M."/>
            <person name="Galperin M.Y."/>
            <person name="Jogler C."/>
        </authorList>
    </citation>
    <scope>NUCLEOTIDE SEQUENCE [LARGE SCALE GENOMIC DNA]</scope>
    <source>
        <strain evidence="2 3">UC8</strain>
    </source>
</reference>
<dbReference type="InterPro" id="IPR052189">
    <property type="entry name" value="L-asp_N-monooxygenase_NS-form"/>
</dbReference>
<dbReference type="EMBL" id="CP042914">
    <property type="protein sequence ID" value="QEG43826.1"/>
    <property type="molecule type" value="Genomic_DNA"/>
</dbReference>
<proteinExistence type="predicted"/>
<dbReference type="Pfam" id="PF13454">
    <property type="entry name" value="NAD_binding_9"/>
    <property type="match status" value="1"/>
</dbReference>